<evidence type="ECO:0000256" key="1">
    <source>
        <dbReference type="SAM" id="SignalP"/>
    </source>
</evidence>
<keyword evidence="1" id="KW-0732">Signal</keyword>
<feature type="signal peptide" evidence="1">
    <location>
        <begin position="1"/>
        <end position="22"/>
    </location>
</feature>
<organism evidence="2 3">
    <name type="scientific">Polyangium jinanense</name>
    <dbReference type="NCBI Taxonomy" id="2829994"/>
    <lineage>
        <taxon>Bacteria</taxon>
        <taxon>Pseudomonadati</taxon>
        <taxon>Myxococcota</taxon>
        <taxon>Polyangia</taxon>
        <taxon>Polyangiales</taxon>
        <taxon>Polyangiaceae</taxon>
        <taxon>Polyangium</taxon>
    </lineage>
</organism>
<dbReference type="AlphaFoldDB" id="A0A9X3WVG5"/>
<dbReference type="PROSITE" id="PS51257">
    <property type="entry name" value="PROKAR_LIPOPROTEIN"/>
    <property type="match status" value="1"/>
</dbReference>
<name>A0A9X3WVG5_9BACT</name>
<keyword evidence="3" id="KW-1185">Reference proteome</keyword>
<dbReference type="Proteomes" id="UP001151081">
    <property type="component" value="Unassembled WGS sequence"/>
</dbReference>
<accession>A0A9X3WVG5</accession>
<protein>
    <recommendedName>
        <fullName evidence="4">Lipoprotein</fullName>
    </recommendedName>
</protein>
<reference evidence="2 3" key="1">
    <citation type="submission" date="2021-04" db="EMBL/GenBank/DDBJ databases">
        <title>Genome analysis of Polyangium sp.</title>
        <authorList>
            <person name="Li Y."/>
            <person name="Wang J."/>
        </authorList>
    </citation>
    <scope>NUCLEOTIDE SEQUENCE [LARGE SCALE GENOMIC DNA]</scope>
    <source>
        <strain evidence="2 3">SDU14</strain>
    </source>
</reference>
<evidence type="ECO:0000313" key="3">
    <source>
        <dbReference type="Proteomes" id="UP001151081"/>
    </source>
</evidence>
<proteinExistence type="predicted"/>
<evidence type="ECO:0008006" key="4">
    <source>
        <dbReference type="Google" id="ProtNLM"/>
    </source>
</evidence>
<dbReference type="RefSeq" id="WP_272418537.1">
    <property type="nucleotide sequence ID" value="NZ_JAGTJJ010000001.1"/>
</dbReference>
<evidence type="ECO:0000313" key="2">
    <source>
        <dbReference type="EMBL" id="MDC3979059.1"/>
    </source>
</evidence>
<sequence>MRARRLLLLLVAFTPIATGLVACTLGAPEEPGCQSDAECGEGLVCRAGACFRFIGEGAPATDAGADAKGGA</sequence>
<comment type="caution">
    <text evidence="2">The sequence shown here is derived from an EMBL/GenBank/DDBJ whole genome shotgun (WGS) entry which is preliminary data.</text>
</comment>
<gene>
    <name evidence="2" type="ORF">KEG57_01020</name>
</gene>
<dbReference type="EMBL" id="JAGTJJ010000001">
    <property type="protein sequence ID" value="MDC3979059.1"/>
    <property type="molecule type" value="Genomic_DNA"/>
</dbReference>
<feature type="chain" id="PRO_5040904914" description="Lipoprotein" evidence="1">
    <location>
        <begin position="23"/>
        <end position="71"/>
    </location>
</feature>